<protein>
    <submittedName>
        <fullName evidence="6">TetR family transcriptional regulator</fullName>
    </submittedName>
</protein>
<evidence type="ECO:0000313" key="6">
    <source>
        <dbReference type="EMBL" id="KYG75086.1"/>
    </source>
</evidence>
<keyword evidence="2 4" id="KW-0238">DNA-binding</keyword>
<dbReference type="Proteomes" id="UP000075583">
    <property type="component" value="Unassembled WGS sequence"/>
</dbReference>
<dbReference type="EMBL" id="LQZQ01000045">
    <property type="protein sequence ID" value="KYG75086.1"/>
    <property type="molecule type" value="Genomic_DNA"/>
</dbReference>
<evidence type="ECO:0000313" key="7">
    <source>
        <dbReference type="Proteomes" id="UP000075583"/>
    </source>
</evidence>
<evidence type="ECO:0000259" key="5">
    <source>
        <dbReference type="PROSITE" id="PS50977"/>
    </source>
</evidence>
<keyword evidence="3" id="KW-0804">Transcription</keyword>
<reference evidence="6" key="1">
    <citation type="submission" date="2016-01" db="EMBL/GenBank/DDBJ databases">
        <title>Genome sequencing of Roseivirga ehrenbergii KMM 6017.</title>
        <authorList>
            <person name="Selvaratnam C."/>
            <person name="Thevarajoo S."/>
            <person name="Goh K.M."/>
            <person name="Ee R."/>
            <person name="Chan K.-G."/>
            <person name="Chong C.S."/>
        </authorList>
    </citation>
    <scope>NUCLEOTIDE SEQUENCE [LARGE SCALE GENOMIC DNA]</scope>
    <source>
        <strain evidence="6">KMM 6017</strain>
    </source>
</reference>
<keyword evidence="1" id="KW-0805">Transcription regulation</keyword>
<evidence type="ECO:0000256" key="4">
    <source>
        <dbReference type="PROSITE-ProRule" id="PRU00335"/>
    </source>
</evidence>
<dbReference type="SUPFAM" id="SSF46689">
    <property type="entry name" value="Homeodomain-like"/>
    <property type="match status" value="1"/>
</dbReference>
<dbReference type="OrthoDB" id="9795242at2"/>
<dbReference type="SUPFAM" id="SSF48498">
    <property type="entry name" value="Tetracyclin repressor-like, C-terminal domain"/>
    <property type="match status" value="1"/>
</dbReference>
<feature type="domain" description="HTH tetR-type" evidence="5">
    <location>
        <begin position="6"/>
        <end position="66"/>
    </location>
</feature>
<gene>
    <name evidence="6" type="ORF">MB14_07800</name>
</gene>
<evidence type="ECO:0000256" key="3">
    <source>
        <dbReference type="ARBA" id="ARBA00023163"/>
    </source>
</evidence>
<proteinExistence type="predicted"/>
<dbReference type="Pfam" id="PF00440">
    <property type="entry name" value="TetR_N"/>
    <property type="match status" value="1"/>
</dbReference>
<organism evidence="6 7">
    <name type="scientific">Roseivirga ehrenbergii (strain DSM 102268 / JCM 13514 / KCTC 12282 / NCIMB 14502 / KMM 6017)</name>
    <dbReference type="NCBI Taxonomy" id="279360"/>
    <lineage>
        <taxon>Bacteria</taxon>
        <taxon>Pseudomonadati</taxon>
        <taxon>Bacteroidota</taxon>
        <taxon>Cytophagia</taxon>
        <taxon>Cytophagales</taxon>
        <taxon>Roseivirgaceae</taxon>
        <taxon>Roseivirga</taxon>
    </lineage>
</organism>
<evidence type="ECO:0000256" key="1">
    <source>
        <dbReference type="ARBA" id="ARBA00023015"/>
    </source>
</evidence>
<dbReference type="InterPro" id="IPR001647">
    <property type="entry name" value="HTH_TetR"/>
</dbReference>
<sequence length="187" mass="21572">MARSKQYNEQEVIEKATALFWKNGYETTSIRMLEKAMGINQFSIYASFGSKHGVFLESIKCYKKRIKRITDILENSNNGLVGIKQYFYDFLDFSKENDVKKGCLVTNTVNELGQAANPELMDELMKFSSDVRLLFVNNLKQEETKDEETIERQGNYLLTSMLGLSLASKILNEKQLEDFIETTFLNL</sequence>
<accession>A0A150X8S3</accession>
<name>A0A150X8S3_ROSEK</name>
<feature type="DNA-binding region" description="H-T-H motif" evidence="4">
    <location>
        <begin position="29"/>
        <end position="48"/>
    </location>
</feature>
<keyword evidence="7" id="KW-1185">Reference proteome</keyword>
<dbReference type="PANTHER" id="PTHR47506">
    <property type="entry name" value="TRANSCRIPTIONAL REGULATORY PROTEIN"/>
    <property type="match status" value="1"/>
</dbReference>
<dbReference type="RefSeq" id="WP_062592688.1">
    <property type="nucleotide sequence ID" value="NZ_LQZQ01000045.1"/>
</dbReference>
<dbReference type="PANTHER" id="PTHR47506:SF1">
    <property type="entry name" value="HTH-TYPE TRANSCRIPTIONAL REGULATOR YJDC"/>
    <property type="match status" value="1"/>
</dbReference>
<dbReference type="STRING" id="279360.MB14_07800"/>
<dbReference type="GO" id="GO:0003677">
    <property type="term" value="F:DNA binding"/>
    <property type="evidence" value="ECO:0007669"/>
    <property type="project" value="UniProtKB-UniRule"/>
</dbReference>
<evidence type="ECO:0000256" key="2">
    <source>
        <dbReference type="ARBA" id="ARBA00023125"/>
    </source>
</evidence>
<dbReference type="InterPro" id="IPR036271">
    <property type="entry name" value="Tet_transcr_reg_TetR-rel_C_sf"/>
</dbReference>
<dbReference type="InterPro" id="IPR009057">
    <property type="entry name" value="Homeodomain-like_sf"/>
</dbReference>
<comment type="caution">
    <text evidence="6">The sequence shown here is derived from an EMBL/GenBank/DDBJ whole genome shotgun (WGS) entry which is preliminary data.</text>
</comment>
<dbReference type="Gene3D" id="1.10.10.60">
    <property type="entry name" value="Homeodomain-like"/>
    <property type="match status" value="1"/>
</dbReference>
<dbReference type="PROSITE" id="PS50977">
    <property type="entry name" value="HTH_TETR_2"/>
    <property type="match status" value="1"/>
</dbReference>
<dbReference type="Gene3D" id="1.10.357.10">
    <property type="entry name" value="Tetracycline Repressor, domain 2"/>
    <property type="match status" value="1"/>
</dbReference>
<dbReference type="AlphaFoldDB" id="A0A150X8S3"/>